<gene>
    <name evidence="2" type="ORF">F5891DRAFT_1182561</name>
</gene>
<organism evidence="2 3">
    <name type="scientific">Suillus fuscotomentosus</name>
    <dbReference type="NCBI Taxonomy" id="1912939"/>
    <lineage>
        <taxon>Eukaryota</taxon>
        <taxon>Fungi</taxon>
        <taxon>Dikarya</taxon>
        <taxon>Basidiomycota</taxon>
        <taxon>Agaricomycotina</taxon>
        <taxon>Agaricomycetes</taxon>
        <taxon>Agaricomycetidae</taxon>
        <taxon>Boletales</taxon>
        <taxon>Suillineae</taxon>
        <taxon>Suillaceae</taxon>
        <taxon>Suillus</taxon>
    </lineage>
</organism>
<dbReference type="EMBL" id="JABBWK010000005">
    <property type="protein sequence ID" value="KAG1906312.1"/>
    <property type="molecule type" value="Genomic_DNA"/>
</dbReference>
<dbReference type="RefSeq" id="XP_041231887.1">
    <property type="nucleotide sequence ID" value="XM_041366181.1"/>
</dbReference>
<dbReference type="Proteomes" id="UP001195769">
    <property type="component" value="Unassembled WGS sequence"/>
</dbReference>
<sequence length="217" mass="24047">MLPPAIQDFLDLSLDPDFDGDPDLDGYQADTSCINTNDSIHSTRSSTPFMTLSDDLLSNPACWPTSHALRIRARLLSLMELPHVPTTKPPQNDPSSITEPESDVEEPLIKLIPPKDDLSSVTEPESGVEEPLIKLLPPKDDPSSVTEPESDVEEPSISATITPKKKSFFDTLSPPGLDSLYWKYVSREEDAKWNDHAHTDESFDAVHQIKKELADLS</sequence>
<evidence type="ECO:0000313" key="3">
    <source>
        <dbReference type="Proteomes" id="UP001195769"/>
    </source>
</evidence>
<reference evidence="2" key="1">
    <citation type="journal article" date="2020" name="New Phytol.">
        <title>Comparative genomics reveals dynamic genome evolution in host specialist ectomycorrhizal fungi.</title>
        <authorList>
            <person name="Lofgren L.A."/>
            <person name="Nguyen N.H."/>
            <person name="Vilgalys R."/>
            <person name="Ruytinx J."/>
            <person name="Liao H.L."/>
            <person name="Branco S."/>
            <person name="Kuo A."/>
            <person name="LaButti K."/>
            <person name="Lipzen A."/>
            <person name="Andreopoulos W."/>
            <person name="Pangilinan J."/>
            <person name="Riley R."/>
            <person name="Hundley H."/>
            <person name="Na H."/>
            <person name="Barry K."/>
            <person name="Grigoriev I.V."/>
            <person name="Stajich J.E."/>
            <person name="Kennedy P.G."/>
        </authorList>
    </citation>
    <scope>NUCLEOTIDE SEQUENCE</scope>
    <source>
        <strain evidence="2">FC203</strain>
    </source>
</reference>
<comment type="caution">
    <text evidence="2">The sequence shown here is derived from an EMBL/GenBank/DDBJ whole genome shotgun (WGS) entry which is preliminary data.</text>
</comment>
<feature type="region of interest" description="Disordered" evidence="1">
    <location>
        <begin position="82"/>
        <end position="159"/>
    </location>
</feature>
<dbReference type="GeneID" id="64660479"/>
<evidence type="ECO:0000313" key="2">
    <source>
        <dbReference type="EMBL" id="KAG1906312.1"/>
    </source>
</evidence>
<name>A0AAD4HRP5_9AGAM</name>
<protein>
    <submittedName>
        <fullName evidence="2">Uncharacterized protein</fullName>
    </submittedName>
</protein>
<accession>A0AAD4HRP5</accession>
<keyword evidence="3" id="KW-1185">Reference proteome</keyword>
<proteinExistence type="predicted"/>
<dbReference type="AlphaFoldDB" id="A0AAD4HRP5"/>
<evidence type="ECO:0000256" key="1">
    <source>
        <dbReference type="SAM" id="MobiDB-lite"/>
    </source>
</evidence>